<accession>A0ABR4DR94</accession>
<dbReference type="EMBL" id="JBAWTH010000208">
    <property type="protein sequence ID" value="KAL2272917.1"/>
    <property type="molecule type" value="Genomic_DNA"/>
</dbReference>
<evidence type="ECO:0000313" key="1">
    <source>
        <dbReference type="EMBL" id="KAL2272917.1"/>
    </source>
</evidence>
<evidence type="ECO:0000313" key="2">
    <source>
        <dbReference type="Proteomes" id="UP001600888"/>
    </source>
</evidence>
<organism evidence="1 2">
    <name type="scientific">Diaporthe vaccinii</name>
    <dbReference type="NCBI Taxonomy" id="105482"/>
    <lineage>
        <taxon>Eukaryota</taxon>
        <taxon>Fungi</taxon>
        <taxon>Dikarya</taxon>
        <taxon>Ascomycota</taxon>
        <taxon>Pezizomycotina</taxon>
        <taxon>Sordariomycetes</taxon>
        <taxon>Sordariomycetidae</taxon>
        <taxon>Diaporthales</taxon>
        <taxon>Diaporthaceae</taxon>
        <taxon>Diaporthe</taxon>
        <taxon>Diaporthe eres species complex</taxon>
    </lineage>
</organism>
<comment type="caution">
    <text evidence="1">The sequence shown here is derived from an EMBL/GenBank/DDBJ whole genome shotgun (WGS) entry which is preliminary data.</text>
</comment>
<keyword evidence="2" id="KW-1185">Reference proteome</keyword>
<reference evidence="1 2" key="1">
    <citation type="submission" date="2024-03" db="EMBL/GenBank/DDBJ databases">
        <title>A high-quality draft genome sequence of Diaporthe vaccinii, a causative agent of upright dieback and viscid rot disease in cranberry plants.</title>
        <authorList>
            <person name="Sarrasin M."/>
            <person name="Lang B.F."/>
            <person name="Burger G."/>
        </authorList>
    </citation>
    <scope>NUCLEOTIDE SEQUENCE [LARGE SCALE GENOMIC DNA]</scope>
    <source>
        <strain evidence="1 2">IS7</strain>
    </source>
</reference>
<sequence length="83" mass="9577">MIHEEKEIIQRLDLVRNPQAVLPQDVGWRNGKLHLHAGYEPVRVCYAAYPLTEHSRNACTVLMQSAFAAHRVSSMVDLRRLLR</sequence>
<proteinExistence type="predicted"/>
<protein>
    <submittedName>
        <fullName evidence="1">Uncharacterized protein</fullName>
    </submittedName>
</protein>
<dbReference type="Proteomes" id="UP001600888">
    <property type="component" value="Unassembled WGS sequence"/>
</dbReference>
<gene>
    <name evidence="1" type="ORF">FJTKL_05713</name>
</gene>
<name>A0ABR4DR94_9PEZI</name>